<keyword evidence="1" id="KW-0472">Membrane</keyword>
<dbReference type="AlphaFoldDB" id="A0A5C0SJ59"/>
<dbReference type="RefSeq" id="WP_148882597.1">
    <property type="nucleotide sequence ID" value="NZ_CP041932.1"/>
</dbReference>
<evidence type="ECO:0000313" key="3">
    <source>
        <dbReference type="Proteomes" id="UP000322631"/>
    </source>
</evidence>
<name>A0A5C0SJ59_9EURY</name>
<dbReference type="KEGG" id="them:FPV09_05005"/>
<evidence type="ECO:0000256" key="1">
    <source>
        <dbReference type="SAM" id="Phobius"/>
    </source>
</evidence>
<sequence length="80" mass="8547">MDVAEIIGQFQSLAGQYPYIALALLMFLIGALVRGKAALIFYALGGLALLKSFGLVDTFFSFLKEVPNMLKEAFGSLGGV</sequence>
<keyword evidence="3" id="KW-1185">Reference proteome</keyword>
<evidence type="ECO:0000313" key="2">
    <source>
        <dbReference type="EMBL" id="QEK14565.1"/>
    </source>
</evidence>
<proteinExistence type="predicted"/>
<keyword evidence="1" id="KW-0812">Transmembrane</keyword>
<dbReference type="EMBL" id="CP041932">
    <property type="protein sequence ID" value="QEK14565.1"/>
    <property type="molecule type" value="Genomic_DNA"/>
</dbReference>
<organism evidence="2 3">
    <name type="scientific">Thermococcus aciditolerans</name>
    <dbReference type="NCBI Taxonomy" id="2598455"/>
    <lineage>
        <taxon>Archaea</taxon>
        <taxon>Methanobacteriati</taxon>
        <taxon>Methanobacteriota</taxon>
        <taxon>Thermococci</taxon>
        <taxon>Thermococcales</taxon>
        <taxon>Thermococcaceae</taxon>
        <taxon>Thermococcus</taxon>
    </lineage>
</organism>
<feature type="transmembrane region" description="Helical" evidence="1">
    <location>
        <begin position="40"/>
        <end position="63"/>
    </location>
</feature>
<dbReference type="Proteomes" id="UP000322631">
    <property type="component" value="Chromosome"/>
</dbReference>
<protein>
    <submittedName>
        <fullName evidence="2">T26-9p</fullName>
    </submittedName>
</protein>
<feature type="transmembrane region" description="Helical" evidence="1">
    <location>
        <begin position="16"/>
        <end position="33"/>
    </location>
</feature>
<dbReference type="GeneID" id="41609190"/>
<accession>A0A5C0SJ59</accession>
<reference evidence="2 3" key="1">
    <citation type="submission" date="2019-07" db="EMBL/GenBank/DDBJ databases">
        <title>Complete genome of Thermococcus acidophilus.</title>
        <authorList>
            <person name="Li X."/>
        </authorList>
    </citation>
    <scope>NUCLEOTIDE SEQUENCE [LARGE SCALE GENOMIC DNA]</scope>
    <source>
        <strain evidence="2 3">SY113</strain>
    </source>
</reference>
<gene>
    <name evidence="2" type="ORF">FPV09_05005</name>
</gene>
<keyword evidence="1" id="KW-1133">Transmembrane helix</keyword>